<reference evidence="1 2" key="1">
    <citation type="submission" date="2017-08" db="EMBL/GenBank/DDBJ databases">
        <title>Draft Genome Sequence of Loktanella cinnabarina Strain XM1, Isolated from Coastal Surface Water.</title>
        <authorList>
            <person name="Ma R."/>
            <person name="Wang J."/>
            <person name="Wang Q."/>
            <person name="Ma Z."/>
            <person name="Li J."/>
            <person name="Chen L."/>
        </authorList>
    </citation>
    <scope>NUCLEOTIDE SEQUENCE [LARGE SCALE GENOMIC DNA]</scope>
    <source>
        <strain evidence="1 2">XM1</strain>
    </source>
</reference>
<evidence type="ECO:0000313" key="1">
    <source>
        <dbReference type="EMBL" id="PHP26121.1"/>
    </source>
</evidence>
<dbReference type="Proteomes" id="UP000221860">
    <property type="component" value="Unassembled WGS sequence"/>
</dbReference>
<proteinExistence type="predicted"/>
<evidence type="ECO:0008006" key="3">
    <source>
        <dbReference type="Google" id="ProtNLM"/>
    </source>
</evidence>
<dbReference type="RefSeq" id="WP_099278749.1">
    <property type="nucleotide sequence ID" value="NZ_KZ304999.1"/>
</dbReference>
<dbReference type="EMBL" id="NQWH01000067">
    <property type="protein sequence ID" value="PHP26121.1"/>
    <property type="molecule type" value="Genomic_DNA"/>
</dbReference>
<protein>
    <recommendedName>
        <fullName evidence="3">DUF3299 domain-containing protein</fullName>
    </recommendedName>
</protein>
<dbReference type="AlphaFoldDB" id="A0A2G1MBL2"/>
<accession>A0A2G1MBL2</accession>
<organism evidence="1 2">
    <name type="scientific">Limimaricola cinnabarinus</name>
    <dbReference type="NCBI Taxonomy" id="1125964"/>
    <lineage>
        <taxon>Bacteria</taxon>
        <taxon>Pseudomonadati</taxon>
        <taxon>Pseudomonadota</taxon>
        <taxon>Alphaproteobacteria</taxon>
        <taxon>Rhodobacterales</taxon>
        <taxon>Paracoccaceae</taxon>
        <taxon>Limimaricola</taxon>
    </lineage>
</organism>
<name>A0A2G1MBL2_9RHOB</name>
<keyword evidence="2" id="KW-1185">Reference proteome</keyword>
<gene>
    <name evidence="1" type="ORF">CJ301_18130</name>
</gene>
<dbReference type="OrthoDB" id="2583024at2"/>
<sequence length="141" mass="15705">MRLNRRTILLTGLGTLAAPGLLRAQTAPIKLRDLYNKDQSMTDLALSLEGKRASFEGFMAPPLKAEAKFFVLTKRPMATCPFCESSADWPDDILAVYTKRIVDVIPFNVGIETRGVLQLGDYKDPETGFFSRVRLMDATYG</sequence>
<evidence type="ECO:0000313" key="2">
    <source>
        <dbReference type="Proteomes" id="UP000221860"/>
    </source>
</evidence>
<comment type="caution">
    <text evidence="1">The sequence shown here is derived from an EMBL/GenBank/DDBJ whole genome shotgun (WGS) entry which is preliminary data.</text>
</comment>